<evidence type="ECO:0000313" key="2">
    <source>
        <dbReference type="EMBL" id="SBW04557.1"/>
    </source>
</evidence>
<dbReference type="AlphaFoldDB" id="A0A212JYQ3"/>
<dbReference type="InterPro" id="IPR015797">
    <property type="entry name" value="NUDIX_hydrolase-like_dom_sf"/>
</dbReference>
<feature type="transmembrane region" description="Helical" evidence="1">
    <location>
        <begin position="86"/>
        <end position="106"/>
    </location>
</feature>
<accession>A0A212JYQ3</accession>
<feature type="transmembrane region" description="Helical" evidence="1">
    <location>
        <begin position="168"/>
        <end position="188"/>
    </location>
</feature>
<keyword evidence="1" id="KW-1133">Transmembrane helix</keyword>
<dbReference type="SUPFAM" id="SSF55811">
    <property type="entry name" value="Nudix"/>
    <property type="match status" value="1"/>
</dbReference>
<organism evidence="2">
    <name type="scientific">uncultured Dysgonomonas sp</name>
    <dbReference type="NCBI Taxonomy" id="206096"/>
    <lineage>
        <taxon>Bacteria</taxon>
        <taxon>Pseudomonadati</taxon>
        <taxon>Bacteroidota</taxon>
        <taxon>Bacteroidia</taxon>
        <taxon>Bacteroidales</taxon>
        <taxon>Dysgonomonadaceae</taxon>
        <taxon>Dysgonomonas</taxon>
        <taxon>environmental samples</taxon>
    </lineage>
</organism>
<gene>
    <name evidence="2" type="ORF">KL86DYS2_12633</name>
</gene>
<keyword evidence="1" id="KW-0812">Transmembrane</keyword>
<name>A0A212JYQ3_9BACT</name>
<dbReference type="Gene3D" id="3.90.79.10">
    <property type="entry name" value="Nucleoside Triphosphate Pyrophosphohydrolase"/>
    <property type="match status" value="1"/>
</dbReference>
<evidence type="ECO:0008006" key="3">
    <source>
        <dbReference type="Google" id="ProtNLM"/>
    </source>
</evidence>
<sequence length="375" mass="43430">MLNKGIKKYVSNPVIGLLPFLLYVILHIANVEEGLALIISLFSAIVGEFLVRLCCKTRGFSITFYISAIAIFITLFIWLLTHKYSWQLNTYLVICEIVIICLFMLLRVSKTYIATRFFRHRNHLQKALMSEFYGCATLVQYGLTLHIFAILLYRQFSFNYNFLRSSDIVMFVATPVFIISLIGIYQTVKVGNLVSKLKQEDWIPIVTEKGEVTGKIAKSVSLNMKNRFMHPVVRVALISGSKIYLQERPKNDLLNPSKLDYPFEKYMLFNHEINLSARNSIRRMLGEETNIPLKFVLKYVFENDDTKRLNFLFVANVDDEFSIKRTGKLNGKFWTIKQLEAGFADEIFSECFELEFEYLKNMVLLSPENQASQSV</sequence>
<dbReference type="EMBL" id="FLUL01000001">
    <property type="protein sequence ID" value="SBW04557.1"/>
    <property type="molecule type" value="Genomic_DNA"/>
</dbReference>
<feature type="transmembrane region" description="Helical" evidence="1">
    <location>
        <begin position="9"/>
        <end position="29"/>
    </location>
</feature>
<feature type="transmembrane region" description="Helical" evidence="1">
    <location>
        <begin position="35"/>
        <end position="55"/>
    </location>
</feature>
<reference evidence="2" key="1">
    <citation type="submission" date="2016-04" db="EMBL/GenBank/DDBJ databases">
        <authorList>
            <person name="Evans L.H."/>
            <person name="Alamgir A."/>
            <person name="Owens N."/>
            <person name="Weber N.D."/>
            <person name="Virtaneva K."/>
            <person name="Barbian K."/>
            <person name="Babar A."/>
            <person name="Rosenke K."/>
        </authorList>
    </citation>
    <scope>NUCLEOTIDE SEQUENCE</scope>
    <source>
        <strain evidence="2">86-2</strain>
    </source>
</reference>
<protein>
    <recommendedName>
        <fullName evidence="3">Nudix hydrolase domain-containing protein</fullName>
    </recommendedName>
</protein>
<proteinExistence type="predicted"/>
<evidence type="ECO:0000256" key="1">
    <source>
        <dbReference type="SAM" id="Phobius"/>
    </source>
</evidence>
<keyword evidence="1" id="KW-0472">Membrane</keyword>
<feature type="transmembrane region" description="Helical" evidence="1">
    <location>
        <begin position="127"/>
        <end position="153"/>
    </location>
</feature>
<feature type="transmembrane region" description="Helical" evidence="1">
    <location>
        <begin position="62"/>
        <end position="80"/>
    </location>
</feature>